<accession>A0ABD6AAV3</accession>
<dbReference type="EMBL" id="JBHTBF010000002">
    <property type="protein sequence ID" value="MFC7317347.1"/>
    <property type="molecule type" value="Genomic_DNA"/>
</dbReference>
<dbReference type="Proteomes" id="UP001596547">
    <property type="component" value="Unassembled WGS sequence"/>
</dbReference>
<sequence length="174" mass="19363">MTDPDSADDGNERTNAETSDGERSNRRGTGFRLEVGLRSITDLLNGLVDVDVSHLDEEGRQHPIGERRERRGVSRRPSSRVDADGSSDADDYHVETYRYDGELVVVADLPGVDEDDLLVGLDERSNDLVIAVRDRVVERLSLPWDPVAVPRVRFNNAVLEVVVRPGDDAETVRD</sequence>
<feature type="compositionally biased region" description="Basic and acidic residues" evidence="1">
    <location>
        <begin position="58"/>
        <end position="72"/>
    </location>
</feature>
<dbReference type="AlphaFoldDB" id="A0ABD6AAV3"/>
<protein>
    <submittedName>
        <fullName evidence="2">Gas vesicle protein GvpH</fullName>
    </submittedName>
</protein>
<evidence type="ECO:0000256" key="1">
    <source>
        <dbReference type="SAM" id="MobiDB-lite"/>
    </source>
</evidence>
<evidence type="ECO:0000313" key="3">
    <source>
        <dbReference type="Proteomes" id="UP001596547"/>
    </source>
</evidence>
<feature type="region of interest" description="Disordered" evidence="1">
    <location>
        <begin position="1"/>
        <end position="31"/>
    </location>
</feature>
<reference evidence="2 3" key="1">
    <citation type="journal article" date="2019" name="Int. J. Syst. Evol. Microbiol.">
        <title>The Global Catalogue of Microorganisms (GCM) 10K type strain sequencing project: providing services to taxonomists for standard genome sequencing and annotation.</title>
        <authorList>
            <consortium name="The Broad Institute Genomics Platform"/>
            <consortium name="The Broad Institute Genome Sequencing Center for Infectious Disease"/>
            <person name="Wu L."/>
            <person name="Ma J."/>
        </authorList>
    </citation>
    <scope>NUCLEOTIDE SEQUENCE [LARGE SCALE GENOMIC DNA]</scope>
    <source>
        <strain evidence="2 3">PSR21</strain>
    </source>
</reference>
<dbReference type="RefSeq" id="WP_276303404.1">
    <property type="nucleotide sequence ID" value="NZ_CP119992.1"/>
</dbReference>
<evidence type="ECO:0000313" key="2">
    <source>
        <dbReference type="EMBL" id="MFC7317347.1"/>
    </source>
</evidence>
<organism evidence="2 3">
    <name type="scientific">Halomarina halobia</name>
    <dbReference type="NCBI Taxonomy" id="3033386"/>
    <lineage>
        <taxon>Archaea</taxon>
        <taxon>Methanobacteriati</taxon>
        <taxon>Methanobacteriota</taxon>
        <taxon>Stenosarchaea group</taxon>
        <taxon>Halobacteria</taxon>
        <taxon>Halobacteriales</taxon>
        <taxon>Natronomonadaceae</taxon>
        <taxon>Halomarina</taxon>
    </lineage>
</organism>
<feature type="compositionally biased region" description="Basic and acidic residues" evidence="1">
    <location>
        <begin position="10"/>
        <end position="25"/>
    </location>
</feature>
<proteinExistence type="predicted"/>
<feature type="region of interest" description="Disordered" evidence="1">
    <location>
        <begin position="58"/>
        <end position="92"/>
    </location>
</feature>
<gene>
    <name evidence="2" type="primary">gvpH</name>
    <name evidence="2" type="ORF">ACFQPE_11195</name>
</gene>
<dbReference type="GeneID" id="79315984"/>
<dbReference type="InterPro" id="IPR008633">
    <property type="entry name" value="GvpH"/>
</dbReference>
<dbReference type="InterPro" id="IPR008978">
    <property type="entry name" value="HSP20-like_chaperone"/>
</dbReference>
<name>A0ABD6AAV3_9EURY</name>
<dbReference type="Pfam" id="PF05455">
    <property type="entry name" value="GvpH"/>
    <property type="match status" value="1"/>
</dbReference>
<keyword evidence="3" id="KW-1185">Reference proteome</keyword>
<dbReference type="SUPFAM" id="SSF49764">
    <property type="entry name" value="HSP20-like chaperones"/>
    <property type="match status" value="1"/>
</dbReference>
<comment type="caution">
    <text evidence="2">The sequence shown here is derived from an EMBL/GenBank/DDBJ whole genome shotgun (WGS) entry which is preliminary data.</text>
</comment>